<organism evidence="1 2">
    <name type="scientific">Seminavis robusta</name>
    <dbReference type="NCBI Taxonomy" id="568900"/>
    <lineage>
        <taxon>Eukaryota</taxon>
        <taxon>Sar</taxon>
        <taxon>Stramenopiles</taxon>
        <taxon>Ochrophyta</taxon>
        <taxon>Bacillariophyta</taxon>
        <taxon>Bacillariophyceae</taxon>
        <taxon>Bacillariophycidae</taxon>
        <taxon>Naviculales</taxon>
        <taxon>Naviculaceae</taxon>
        <taxon>Seminavis</taxon>
    </lineage>
</organism>
<keyword evidence="2" id="KW-1185">Reference proteome</keyword>
<proteinExistence type="predicted"/>
<gene>
    <name evidence="1" type="ORF">SEMRO_2041_G312261.1</name>
</gene>
<evidence type="ECO:0000313" key="2">
    <source>
        <dbReference type="Proteomes" id="UP001153069"/>
    </source>
</evidence>
<name>A0A9N8HVS8_9STRA</name>
<dbReference type="EMBL" id="CAICTM010002039">
    <property type="protein sequence ID" value="CAB9527666.1"/>
    <property type="molecule type" value="Genomic_DNA"/>
</dbReference>
<evidence type="ECO:0000313" key="1">
    <source>
        <dbReference type="EMBL" id="CAB9527666.1"/>
    </source>
</evidence>
<reference evidence="1" key="1">
    <citation type="submission" date="2020-06" db="EMBL/GenBank/DDBJ databases">
        <authorList>
            <consortium name="Plant Systems Biology data submission"/>
        </authorList>
    </citation>
    <scope>NUCLEOTIDE SEQUENCE</scope>
    <source>
        <strain evidence="1">D6</strain>
    </source>
</reference>
<dbReference type="AlphaFoldDB" id="A0A9N8HVS8"/>
<dbReference type="Proteomes" id="UP001153069">
    <property type="component" value="Unassembled WGS sequence"/>
</dbReference>
<comment type="caution">
    <text evidence="1">The sequence shown here is derived from an EMBL/GenBank/DDBJ whole genome shotgun (WGS) entry which is preliminary data.</text>
</comment>
<sequence>MKSSPGFGTEFMLLRTLAAQPSEKVVPTSLGSADSEVFWRRDTSTYSTCAAASVAKCTTMKRWTRQQLSSAREAKGGCKQESWLNHVQRCWTRPLTFSRTEILLIALLFR</sequence>
<accession>A0A9N8HVS8</accession>
<protein>
    <submittedName>
        <fullName evidence="1">Uncharacterized protein</fullName>
    </submittedName>
</protein>